<organism evidence="4 5">
    <name type="scientific">Cyprinus carpio carpio</name>
    <dbReference type="NCBI Taxonomy" id="630221"/>
    <lineage>
        <taxon>Eukaryota</taxon>
        <taxon>Metazoa</taxon>
        <taxon>Chordata</taxon>
        <taxon>Craniata</taxon>
        <taxon>Vertebrata</taxon>
        <taxon>Euteleostomi</taxon>
        <taxon>Actinopterygii</taxon>
        <taxon>Neopterygii</taxon>
        <taxon>Teleostei</taxon>
        <taxon>Ostariophysi</taxon>
        <taxon>Cypriniformes</taxon>
        <taxon>Cyprinidae</taxon>
        <taxon>Cyprininae</taxon>
        <taxon>Cyprinus</taxon>
    </lineage>
</organism>
<accession>A0A9J7YLA6</accession>
<dbReference type="OMA" id="NMNLEFC"/>
<evidence type="ECO:0000256" key="1">
    <source>
        <dbReference type="SAM" id="Coils"/>
    </source>
</evidence>
<dbReference type="Proteomes" id="UP001108240">
    <property type="component" value="Unplaced"/>
</dbReference>
<evidence type="ECO:0000256" key="2">
    <source>
        <dbReference type="SAM" id="MobiDB-lite"/>
    </source>
</evidence>
<dbReference type="AlphaFoldDB" id="A0A9J7YLA6"/>
<feature type="region of interest" description="Disordered" evidence="2">
    <location>
        <begin position="120"/>
        <end position="175"/>
    </location>
</feature>
<dbReference type="Ensembl" id="ENSCCRT00000157091.1">
    <property type="protein sequence ID" value="ENSCCRP00000119508.1"/>
    <property type="gene ID" value="ENSCCRG00000073554.1"/>
</dbReference>
<dbReference type="Pfam" id="PF13873">
    <property type="entry name" value="Myb_DNA-bind_5"/>
    <property type="match status" value="1"/>
</dbReference>
<proteinExistence type="predicted"/>
<reference evidence="4" key="1">
    <citation type="submission" date="2025-08" db="UniProtKB">
        <authorList>
            <consortium name="Ensembl"/>
        </authorList>
    </citation>
    <scope>IDENTIFICATION</scope>
</reference>
<keyword evidence="1" id="KW-0175">Coiled coil</keyword>
<dbReference type="InterPro" id="IPR028002">
    <property type="entry name" value="Myb_DNA-bind_5"/>
</dbReference>
<name>A0A9J7YLA6_CYPCA</name>
<reference evidence="4" key="2">
    <citation type="submission" date="2025-09" db="UniProtKB">
        <authorList>
            <consortium name="Ensembl"/>
        </authorList>
    </citation>
    <scope>IDENTIFICATION</scope>
</reference>
<dbReference type="PANTHER" id="PTHR23098:SF16">
    <property type="entry name" value="REGULATORY PROTEIN ZESTE"/>
    <property type="match status" value="1"/>
</dbReference>
<dbReference type="GO" id="GO:0005634">
    <property type="term" value="C:nucleus"/>
    <property type="evidence" value="ECO:0007669"/>
    <property type="project" value="TreeGrafter"/>
</dbReference>
<evidence type="ECO:0000313" key="4">
    <source>
        <dbReference type="Ensembl" id="ENSCCRP00000119508.1"/>
    </source>
</evidence>
<protein>
    <recommendedName>
        <fullName evidence="3">Myb/SANT-like DNA-binding domain-containing protein</fullName>
    </recommendedName>
</protein>
<evidence type="ECO:0000313" key="5">
    <source>
        <dbReference type="Proteomes" id="UP001108240"/>
    </source>
</evidence>
<dbReference type="GeneTree" id="ENSGT00450000040324"/>
<dbReference type="PANTHER" id="PTHR23098">
    <property type="entry name" value="AGAP001331-PA-RELATED"/>
    <property type="match status" value="1"/>
</dbReference>
<keyword evidence="5" id="KW-1185">Reference proteome</keyword>
<sequence length="260" mass="27898">EKEEKRNFSDTEIETLVGEVEARKTVLFGGHSSGVTNKKKQCEWQSIASAVNCVSGTERTVAELKKKWSDLKVEAKRKLSSHRQSVAATGGGPCTADLTSVDSKIAAIIGEVSVCGIVSEKEGDTDVTETTEEQVLPESEAVNEQEVQGEGFSDADAQRPAQSSAPSASGTSKSGRVLTDAVLQLQRETINAVNGVADELRQMREVMQEIAQSLKDAVKNMNLEFCLSLQTPHDILTDSCTSLISLLSARGLWLGVVMLG</sequence>
<evidence type="ECO:0000259" key="3">
    <source>
        <dbReference type="Pfam" id="PF13873"/>
    </source>
</evidence>
<feature type="coiled-coil region" evidence="1">
    <location>
        <begin position="197"/>
        <end position="224"/>
    </location>
</feature>
<feature type="compositionally biased region" description="Low complexity" evidence="2">
    <location>
        <begin position="154"/>
        <end position="169"/>
    </location>
</feature>
<feature type="domain" description="Myb/SANT-like DNA-binding" evidence="3">
    <location>
        <begin position="5"/>
        <end position="80"/>
    </location>
</feature>